<organism evidence="2 3">
    <name type="scientific">Romanomermis culicivorax</name>
    <name type="common">Nematode worm</name>
    <dbReference type="NCBI Taxonomy" id="13658"/>
    <lineage>
        <taxon>Eukaryota</taxon>
        <taxon>Metazoa</taxon>
        <taxon>Ecdysozoa</taxon>
        <taxon>Nematoda</taxon>
        <taxon>Enoplea</taxon>
        <taxon>Dorylaimia</taxon>
        <taxon>Mermithida</taxon>
        <taxon>Mermithoidea</taxon>
        <taxon>Mermithidae</taxon>
        <taxon>Romanomermis</taxon>
    </lineage>
</organism>
<dbReference type="Proteomes" id="UP000887565">
    <property type="component" value="Unplaced"/>
</dbReference>
<keyword evidence="2" id="KW-1185">Reference proteome</keyword>
<reference evidence="3" key="1">
    <citation type="submission" date="2022-11" db="UniProtKB">
        <authorList>
            <consortium name="WormBaseParasite"/>
        </authorList>
    </citation>
    <scope>IDENTIFICATION</scope>
</reference>
<dbReference type="AlphaFoldDB" id="A0A915HEL2"/>
<accession>A0A915HEL2</accession>
<proteinExistence type="predicted"/>
<evidence type="ECO:0000313" key="3">
    <source>
        <dbReference type="WBParaSite" id="nRc.2.0.1.t00123-RA"/>
    </source>
</evidence>
<feature type="region of interest" description="Disordered" evidence="1">
    <location>
        <begin position="1"/>
        <end position="79"/>
    </location>
</feature>
<feature type="compositionally biased region" description="Low complexity" evidence="1">
    <location>
        <begin position="20"/>
        <end position="41"/>
    </location>
</feature>
<dbReference type="WBParaSite" id="nRc.2.0.1.t00123-RA">
    <property type="protein sequence ID" value="nRc.2.0.1.t00123-RA"/>
    <property type="gene ID" value="nRc.2.0.1.g00123"/>
</dbReference>
<sequence length="79" mass="8389">MKYNLSAVDFKSKPPNVTTASQQAPQPNQSSSKAAANNRNSIPSVSNILPHSAPNRVENLPGGPTIIIHHHPYPPSTAP</sequence>
<evidence type="ECO:0000313" key="2">
    <source>
        <dbReference type="Proteomes" id="UP000887565"/>
    </source>
</evidence>
<name>A0A915HEL2_ROMCU</name>
<evidence type="ECO:0000256" key="1">
    <source>
        <dbReference type="SAM" id="MobiDB-lite"/>
    </source>
</evidence>
<protein>
    <submittedName>
        <fullName evidence="3">Uncharacterized protein</fullName>
    </submittedName>
</protein>